<evidence type="ECO:0000256" key="1">
    <source>
        <dbReference type="SAM" id="MobiDB-lite"/>
    </source>
</evidence>
<accession>A0A8J8P2F5</accession>
<evidence type="ECO:0000313" key="2">
    <source>
        <dbReference type="EMBL" id="TNV84854.1"/>
    </source>
</evidence>
<sequence>MSLRCCSDFFMDMHASIPPYTLPLLPQVATTPIQMVPIPSQGTYDTSKSSQSTQQLPNQPQDLFPKYQPSKSKSTSQAPNLNGMAAQVHTLFLFQMDWKASIKEQVDKEAAQPGSTLTDTKKRSNRQGTVTNQRWSALPEAFKELYAQMAKILNEENMEIYHDGCKVPYLCVSKPQGKESIHKEVIEYLKRQLGFPVELLTQGYDCIIPLHYRTKKLRNGAVKTENISFGSQSPTQNRQKTQTQYENKDVKIPKPLPPNSSSDSSSTAPSPTDNSTSHYPQNSSVDNTHTSPTQNQLTSEASQGDLLQAGQINHPSSSLRDSHPNTTEDEVDDQMQDL</sequence>
<protein>
    <submittedName>
        <fullName evidence="2">Uncharacterized protein</fullName>
    </submittedName>
</protein>
<dbReference type="EMBL" id="RRYP01002369">
    <property type="protein sequence ID" value="TNV84854.1"/>
    <property type="molecule type" value="Genomic_DNA"/>
</dbReference>
<dbReference type="AlphaFoldDB" id="A0A8J8P2F5"/>
<gene>
    <name evidence="2" type="ORF">FGO68_gene12647</name>
</gene>
<feature type="compositionally biased region" description="Polar residues" evidence="1">
    <location>
        <begin position="69"/>
        <end position="79"/>
    </location>
</feature>
<keyword evidence="3" id="KW-1185">Reference proteome</keyword>
<feature type="region of interest" description="Disordered" evidence="1">
    <location>
        <begin position="105"/>
        <end position="131"/>
    </location>
</feature>
<feature type="compositionally biased region" description="Low complexity" evidence="1">
    <location>
        <begin position="259"/>
        <end position="277"/>
    </location>
</feature>
<comment type="caution">
    <text evidence="2">The sequence shown here is derived from an EMBL/GenBank/DDBJ whole genome shotgun (WGS) entry which is preliminary data.</text>
</comment>
<dbReference type="Proteomes" id="UP000785679">
    <property type="component" value="Unassembled WGS sequence"/>
</dbReference>
<feature type="region of interest" description="Disordered" evidence="1">
    <location>
        <begin position="225"/>
        <end position="338"/>
    </location>
</feature>
<feature type="compositionally biased region" description="Polar residues" evidence="1">
    <location>
        <begin position="40"/>
        <end position="61"/>
    </location>
</feature>
<organism evidence="2 3">
    <name type="scientific">Halteria grandinella</name>
    <dbReference type="NCBI Taxonomy" id="5974"/>
    <lineage>
        <taxon>Eukaryota</taxon>
        <taxon>Sar</taxon>
        <taxon>Alveolata</taxon>
        <taxon>Ciliophora</taxon>
        <taxon>Intramacronucleata</taxon>
        <taxon>Spirotrichea</taxon>
        <taxon>Stichotrichia</taxon>
        <taxon>Sporadotrichida</taxon>
        <taxon>Halteriidae</taxon>
        <taxon>Halteria</taxon>
    </lineage>
</organism>
<feature type="compositionally biased region" description="Polar residues" evidence="1">
    <location>
        <begin position="225"/>
        <end position="245"/>
    </location>
</feature>
<feature type="region of interest" description="Disordered" evidence="1">
    <location>
        <begin position="39"/>
        <end position="79"/>
    </location>
</feature>
<name>A0A8J8P2F5_HALGN</name>
<proteinExistence type="predicted"/>
<reference evidence="2" key="1">
    <citation type="submission" date="2019-06" db="EMBL/GenBank/DDBJ databases">
        <authorList>
            <person name="Zheng W."/>
        </authorList>
    </citation>
    <scope>NUCLEOTIDE SEQUENCE</scope>
    <source>
        <strain evidence="2">QDHG01</strain>
    </source>
</reference>
<evidence type="ECO:0000313" key="3">
    <source>
        <dbReference type="Proteomes" id="UP000785679"/>
    </source>
</evidence>
<feature type="compositionally biased region" description="Acidic residues" evidence="1">
    <location>
        <begin position="327"/>
        <end position="338"/>
    </location>
</feature>
<feature type="compositionally biased region" description="Polar residues" evidence="1">
    <location>
        <begin position="278"/>
        <end position="302"/>
    </location>
</feature>
<feature type="compositionally biased region" description="Polar residues" evidence="1">
    <location>
        <begin position="310"/>
        <end position="319"/>
    </location>
</feature>